<organism evidence="1 2">
    <name type="scientific">Paracoccus aminophilus JCM 7686</name>
    <dbReference type="NCBI Taxonomy" id="1367847"/>
    <lineage>
        <taxon>Bacteria</taxon>
        <taxon>Pseudomonadati</taxon>
        <taxon>Pseudomonadota</taxon>
        <taxon>Alphaproteobacteria</taxon>
        <taxon>Rhodobacterales</taxon>
        <taxon>Paracoccaceae</taxon>
        <taxon>Paracoccus</taxon>
    </lineage>
</organism>
<dbReference type="eggNOG" id="COG2345">
    <property type="taxonomic scope" value="Bacteria"/>
</dbReference>
<accession>S5YEI7</accession>
<name>S5YEI7_PARAH</name>
<dbReference type="AlphaFoldDB" id="S5YEI7"/>
<dbReference type="PATRIC" id="fig|1367847.3.peg.2848"/>
<dbReference type="InterPro" id="IPR036390">
    <property type="entry name" value="WH_DNA-bd_sf"/>
</dbReference>
<dbReference type="Proteomes" id="UP000015480">
    <property type="component" value="Chromosome"/>
</dbReference>
<proteinExistence type="predicted"/>
<dbReference type="OrthoDB" id="155998at2"/>
<gene>
    <name evidence="1" type="ORF">JCM7686_2842</name>
</gene>
<dbReference type="SUPFAM" id="SSF46785">
    <property type="entry name" value="Winged helix' DNA-binding domain"/>
    <property type="match status" value="1"/>
</dbReference>
<keyword evidence="2" id="KW-1185">Reference proteome</keyword>
<sequence length="218" mass="23698">MSSPSLEKSPDRTSDRLLLALKMQGPQSAAELAVQMGTSSENVRQLLQKLSDEALVQAQSVSQGRGRPRQIWHLTEAAQARFPDTHPELTRSLISSLRSVFGQEALDRLIAARSDETEAGYRAALAGAGDLAERLGRLAAQRTREGYMAEWAEAPDGDGYVLSENHCPICVAAAECQGFCSAELRVFRAVLGADCSVEREEHLLSGARRCSYRVRPAG</sequence>
<dbReference type="STRING" id="1367847.JCM7686_2842"/>
<evidence type="ECO:0000313" key="1">
    <source>
        <dbReference type="EMBL" id="AGT09898.1"/>
    </source>
</evidence>
<dbReference type="EMBL" id="CP006650">
    <property type="protein sequence ID" value="AGT09898.1"/>
    <property type="molecule type" value="Genomic_DNA"/>
</dbReference>
<dbReference type="KEGG" id="pami:JCM7686_2842"/>
<evidence type="ECO:0000313" key="2">
    <source>
        <dbReference type="Proteomes" id="UP000015480"/>
    </source>
</evidence>
<reference evidence="1 2" key="1">
    <citation type="journal article" date="2014" name="BMC Genomics">
        <title>Architecture and functions of a multipartite genome of the methylotrophic bacterium Paracoccus aminophilus JCM 7686, containing primary and secondary chromids.</title>
        <authorList>
            <person name="Dziewit L."/>
            <person name="Czarnecki J."/>
            <person name="Wibberg D."/>
            <person name="Radlinska M."/>
            <person name="Mrozek P."/>
            <person name="Szymczak M."/>
            <person name="Schluter A."/>
            <person name="Puhler A."/>
            <person name="Bartosik D."/>
        </authorList>
    </citation>
    <scope>NUCLEOTIDE SEQUENCE [LARGE SCALE GENOMIC DNA]</scope>
    <source>
        <strain evidence="1">JCM 7686</strain>
    </source>
</reference>
<dbReference type="InterPro" id="IPR036388">
    <property type="entry name" value="WH-like_DNA-bd_sf"/>
</dbReference>
<protein>
    <submittedName>
        <fullName evidence="1">Transcriptional regulator</fullName>
    </submittedName>
</protein>
<dbReference type="Gene3D" id="1.10.10.10">
    <property type="entry name" value="Winged helix-like DNA-binding domain superfamily/Winged helix DNA-binding domain"/>
    <property type="match status" value="1"/>
</dbReference>
<dbReference type="HOGENOM" id="CLU_078469_2_0_5"/>